<evidence type="ECO:0000256" key="1">
    <source>
        <dbReference type="ARBA" id="ARBA00023015"/>
    </source>
</evidence>
<dbReference type="Gene3D" id="3.30.450.40">
    <property type="match status" value="1"/>
</dbReference>
<dbReference type="InterPro" id="IPR036390">
    <property type="entry name" value="WH_DNA-bd_sf"/>
</dbReference>
<feature type="compositionally biased region" description="Basic and acidic residues" evidence="4">
    <location>
        <begin position="52"/>
        <end position="67"/>
    </location>
</feature>
<dbReference type="InterPro" id="IPR036388">
    <property type="entry name" value="WH-like_DNA-bd_sf"/>
</dbReference>
<dbReference type="Pfam" id="PF01614">
    <property type="entry name" value="IclR_C"/>
    <property type="match status" value="1"/>
</dbReference>
<dbReference type="SMART" id="SM00418">
    <property type="entry name" value="HTH_ARSR"/>
    <property type="match status" value="1"/>
</dbReference>
<dbReference type="InterPro" id="IPR029016">
    <property type="entry name" value="GAF-like_dom_sf"/>
</dbReference>
<dbReference type="InterPro" id="IPR050707">
    <property type="entry name" value="HTH_MetabolicPath_Reg"/>
</dbReference>
<gene>
    <name evidence="7" type="ORF">EAX62_11160</name>
</gene>
<evidence type="ECO:0000313" key="8">
    <source>
        <dbReference type="Proteomes" id="UP000275256"/>
    </source>
</evidence>
<keyword evidence="2" id="KW-0238">DNA-binding</keyword>
<keyword evidence="3" id="KW-0804">Transcription</keyword>
<feature type="compositionally biased region" description="Basic and acidic residues" evidence="4">
    <location>
        <begin position="1"/>
        <end position="10"/>
    </location>
</feature>
<dbReference type="PANTHER" id="PTHR30136">
    <property type="entry name" value="HELIX-TURN-HELIX TRANSCRIPTIONAL REGULATOR, ICLR FAMILY"/>
    <property type="match status" value="1"/>
</dbReference>
<evidence type="ECO:0000256" key="4">
    <source>
        <dbReference type="SAM" id="MobiDB-lite"/>
    </source>
</evidence>
<evidence type="ECO:0000256" key="3">
    <source>
        <dbReference type="ARBA" id="ARBA00023163"/>
    </source>
</evidence>
<dbReference type="GO" id="GO:0003700">
    <property type="term" value="F:DNA-binding transcription factor activity"/>
    <property type="evidence" value="ECO:0007669"/>
    <property type="project" value="InterPro"/>
</dbReference>
<dbReference type="SMART" id="SM00346">
    <property type="entry name" value="HTH_ICLR"/>
    <property type="match status" value="1"/>
</dbReference>
<dbReference type="SUPFAM" id="SSF46785">
    <property type="entry name" value="Winged helix' DNA-binding domain"/>
    <property type="match status" value="1"/>
</dbReference>
<feature type="domain" description="HTH iclR-type" evidence="5">
    <location>
        <begin position="84"/>
        <end position="145"/>
    </location>
</feature>
<dbReference type="GO" id="GO:0045892">
    <property type="term" value="P:negative regulation of DNA-templated transcription"/>
    <property type="evidence" value="ECO:0007669"/>
    <property type="project" value="TreeGrafter"/>
</dbReference>
<dbReference type="PROSITE" id="PS51077">
    <property type="entry name" value="HTH_ICLR"/>
    <property type="match status" value="1"/>
</dbReference>
<dbReference type="GO" id="GO:0003677">
    <property type="term" value="F:DNA binding"/>
    <property type="evidence" value="ECO:0007669"/>
    <property type="project" value="UniProtKB-KW"/>
</dbReference>
<evidence type="ECO:0000259" key="6">
    <source>
        <dbReference type="PROSITE" id="PS51078"/>
    </source>
</evidence>
<dbReference type="SUPFAM" id="SSF55781">
    <property type="entry name" value="GAF domain-like"/>
    <property type="match status" value="1"/>
</dbReference>
<dbReference type="InterPro" id="IPR005471">
    <property type="entry name" value="Tscrpt_reg_IclR_N"/>
</dbReference>
<evidence type="ECO:0000313" key="7">
    <source>
        <dbReference type="EMBL" id="RMB60230.1"/>
    </source>
</evidence>
<dbReference type="InterPro" id="IPR011991">
    <property type="entry name" value="ArsR-like_HTH"/>
</dbReference>
<keyword evidence="8" id="KW-1185">Reference proteome</keyword>
<dbReference type="PROSITE" id="PS51078">
    <property type="entry name" value="ICLR_ED"/>
    <property type="match status" value="1"/>
</dbReference>
<dbReference type="Pfam" id="PF09339">
    <property type="entry name" value="HTH_IclR"/>
    <property type="match status" value="1"/>
</dbReference>
<protein>
    <submittedName>
        <fullName evidence="7">IclR family transcriptional regulator</fullName>
    </submittedName>
</protein>
<evidence type="ECO:0000256" key="2">
    <source>
        <dbReference type="ARBA" id="ARBA00023125"/>
    </source>
</evidence>
<dbReference type="CDD" id="cd00090">
    <property type="entry name" value="HTH_ARSR"/>
    <property type="match status" value="1"/>
</dbReference>
<feature type="region of interest" description="Disordered" evidence="4">
    <location>
        <begin position="1"/>
        <end position="83"/>
    </location>
</feature>
<proteinExistence type="predicted"/>
<dbReference type="EMBL" id="REFW01000002">
    <property type="protein sequence ID" value="RMB60230.1"/>
    <property type="molecule type" value="Genomic_DNA"/>
</dbReference>
<feature type="domain" description="IclR-ED" evidence="6">
    <location>
        <begin position="146"/>
        <end position="321"/>
    </location>
</feature>
<sequence length="321" mass="34198">MTMSDPRRGEAPTLVDGHSGSVTAPSGPPRADMQVFDRHGAMATPSMVTSLDDERSGHPMNNDKADMATRPAAHPPAEREKPSSLTMLKGLRILEHVATQSEPLAVGDVASALDLDKSTVSRLLAALRTAGYVRQAPDRRYQLTSKLLFLTRNFRPAEHLRDIARAAAQQLHEALQETVHVASISSGEIVFVDFLESPHAVRIQLPTVPSPLHVTAIGRAALSRMSTDDRLRALHESAVAAGLPLADVDTAELRESLTIASQRGYATYNSGDEVIRVAAAITNETGEPVGGISVSGPAYRIRDEVGAIGQMLVTVASGVQG</sequence>
<comment type="caution">
    <text evidence="7">The sequence shown here is derived from an EMBL/GenBank/DDBJ whole genome shotgun (WGS) entry which is preliminary data.</text>
</comment>
<name>A0A3M0G5B2_9ACTN</name>
<dbReference type="Gene3D" id="1.10.10.10">
    <property type="entry name" value="Winged helix-like DNA-binding domain superfamily/Winged helix DNA-binding domain"/>
    <property type="match status" value="1"/>
</dbReference>
<reference evidence="7 8" key="1">
    <citation type="submission" date="2018-10" db="EMBL/GenBank/DDBJ databases">
        <title>Tessaracoccus antarcticuss sp. nov., isolated from sediment.</title>
        <authorList>
            <person name="Zhou L.Y."/>
            <person name="Du Z.J."/>
        </authorList>
    </citation>
    <scope>NUCLEOTIDE SEQUENCE [LARGE SCALE GENOMIC DNA]</scope>
    <source>
        <strain evidence="7 8">JDX10</strain>
    </source>
</reference>
<dbReference type="PANTHER" id="PTHR30136:SF35">
    <property type="entry name" value="HTH-TYPE TRANSCRIPTIONAL REGULATOR RV1719"/>
    <property type="match status" value="1"/>
</dbReference>
<evidence type="ECO:0000259" key="5">
    <source>
        <dbReference type="PROSITE" id="PS51077"/>
    </source>
</evidence>
<dbReference type="InterPro" id="IPR014757">
    <property type="entry name" value="Tscrpt_reg_IclR_C"/>
</dbReference>
<dbReference type="Proteomes" id="UP000275256">
    <property type="component" value="Unassembled WGS sequence"/>
</dbReference>
<dbReference type="InterPro" id="IPR001845">
    <property type="entry name" value="HTH_ArsR_DNA-bd_dom"/>
</dbReference>
<accession>A0A3M0G5B2</accession>
<organism evidence="7 8">
    <name type="scientific">Tessaracoccus antarcticus</name>
    <dbReference type="NCBI Taxonomy" id="2479848"/>
    <lineage>
        <taxon>Bacteria</taxon>
        <taxon>Bacillati</taxon>
        <taxon>Actinomycetota</taxon>
        <taxon>Actinomycetes</taxon>
        <taxon>Propionibacteriales</taxon>
        <taxon>Propionibacteriaceae</taxon>
        <taxon>Tessaracoccus</taxon>
    </lineage>
</organism>
<keyword evidence="1" id="KW-0805">Transcription regulation</keyword>
<dbReference type="AlphaFoldDB" id="A0A3M0G5B2"/>